<dbReference type="InterPro" id="IPR020396">
    <property type="entry name" value="NADH_UbQ_OxRdtase_CS"/>
</dbReference>
<dbReference type="PROSITE" id="PS00542">
    <property type="entry name" value="COMPLEX1_30K"/>
    <property type="match status" value="1"/>
</dbReference>
<dbReference type="RefSeq" id="WP_148858432.1">
    <property type="nucleotide sequence ID" value="NZ_PHNJ01000006.1"/>
</dbReference>
<keyword evidence="3" id="KW-0813">Transport</keyword>
<dbReference type="InterPro" id="IPR001268">
    <property type="entry name" value="NADH_UbQ_OxRdtase_30kDa_su"/>
</dbReference>
<reference evidence="13" key="1">
    <citation type="submission" date="2017-11" db="EMBL/GenBank/DDBJ databases">
        <authorList>
            <person name="Kajale S.C."/>
            <person name="Sharma A."/>
        </authorList>
    </citation>
    <scope>NUCLEOTIDE SEQUENCE</scope>
    <source>
        <strain evidence="13">LS1_42</strain>
    </source>
</reference>
<dbReference type="GO" id="GO:0051287">
    <property type="term" value="F:NAD binding"/>
    <property type="evidence" value="ECO:0007669"/>
    <property type="project" value="InterPro"/>
</dbReference>
<evidence type="ECO:0000313" key="13">
    <source>
        <dbReference type="EMBL" id="TYL38122.1"/>
    </source>
</evidence>
<gene>
    <name evidence="13" type="ORF">CV102_13020</name>
</gene>
<dbReference type="NCBIfam" id="NF004739">
    <property type="entry name" value="PRK06075.1"/>
    <property type="match status" value="1"/>
</dbReference>
<dbReference type="HAMAP" id="MF_01358">
    <property type="entry name" value="NDH1_NuoD"/>
    <property type="match status" value="1"/>
</dbReference>
<comment type="similarity">
    <text evidence="2">In the C-terminal section; belongs to the complex I 49 kDa subunit family.</text>
</comment>
<evidence type="ECO:0000256" key="7">
    <source>
        <dbReference type="ARBA" id="ARBA00023268"/>
    </source>
</evidence>
<feature type="compositionally biased region" description="Basic and acidic residues" evidence="10">
    <location>
        <begin position="1"/>
        <end position="23"/>
    </location>
</feature>
<dbReference type="Gene3D" id="1.10.645.10">
    <property type="entry name" value="Cytochrome-c3 Hydrogenase, chain B"/>
    <property type="match status" value="1"/>
</dbReference>
<evidence type="ECO:0000259" key="12">
    <source>
        <dbReference type="Pfam" id="PF00346"/>
    </source>
</evidence>
<organism evidence="13 14">
    <name type="scientific">Natronococcus pandeyae</name>
    <dbReference type="NCBI Taxonomy" id="2055836"/>
    <lineage>
        <taxon>Archaea</taxon>
        <taxon>Methanobacteriati</taxon>
        <taxon>Methanobacteriota</taxon>
        <taxon>Stenosarchaea group</taxon>
        <taxon>Halobacteria</taxon>
        <taxon>Halobacteriales</taxon>
        <taxon>Natrialbaceae</taxon>
        <taxon>Natronococcus</taxon>
    </lineage>
</organism>
<evidence type="ECO:0000256" key="10">
    <source>
        <dbReference type="SAM" id="MobiDB-lite"/>
    </source>
</evidence>
<feature type="domain" description="NADH-quinone oxidoreductase subunit D" evidence="12">
    <location>
        <begin position="311"/>
        <end position="561"/>
    </location>
</feature>
<dbReference type="InterPro" id="IPR037232">
    <property type="entry name" value="NADH_quin_OxRdtase_su_C/D-like"/>
</dbReference>
<evidence type="ECO:0000259" key="11">
    <source>
        <dbReference type="Pfam" id="PF00329"/>
    </source>
</evidence>
<keyword evidence="7" id="KW-0511">Multifunctional enzyme</keyword>
<evidence type="ECO:0000256" key="5">
    <source>
        <dbReference type="ARBA" id="ARBA00023027"/>
    </source>
</evidence>
<dbReference type="Proteomes" id="UP000766904">
    <property type="component" value="Unassembled WGS sequence"/>
</dbReference>
<sequence>MSETPQRQREPIDPEFDHQRTEGVDEGALEELLEPYAIGRDDHENAPAFVIRPDEIQETLRLLRDEAGFDHLSCITPQEYEDRYESNIHLTKYDQRTHEVTLVVPLPKDDPRCETAEPVFRTADWHEREAFDLVGIEYEGHPDPRRILLPESWQGHPLSMGYDQDKPQVIRFAEHANPLQPDQEVPESDTMLINIGPHHPATHGVLHLKTILDGETVADVDPDVGYLHRCEEQMCEQGTYRYQIIPYSNRWDYTANLPNEWAVARAVEDLADIEVPEYAQVLRTMATEFGRMLGHFLALGTFALDVYGDFTAIFQYAFRDREVVQDILEDLTGQRMMFYFFRLGGVAWDLPEPREEFIEKCRDFLDELPAKIDEYHALITGNEIFQIRTIDTGILEPEVAKSYGCTGPVARGSGIDYDLRRDDPYGYYPNLDWNVVTEDSCDNHARVLVRMREVEESAKIIEQCLDLLEEWPEDERTVQSNVPRTLKPDPDTETYRAVESAKGELGIYVRSDGTNKPARFKIRSPCFHNLSALPEMAEGEYVADLIASLGSLDIVLGSVDR</sequence>
<feature type="domain" description="NADH:ubiquinone oxidoreductase 30kDa subunit" evidence="11">
    <location>
        <begin position="50"/>
        <end position="166"/>
    </location>
</feature>
<protein>
    <submittedName>
        <fullName evidence="13">NADH-quinone oxidoreductase subunit NuoD</fullName>
    </submittedName>
</protein>
<comment type="caution">
    <text evidence="13">The sequence shown here is derived from an EMBL/GenBank/DDBJ whole genome shotgun (WGS) entry which is preliminary data.</text>
</comment>
<evidence type="ECO:0000256" key="2">
    <source>
        <dbReference type="ARBA" id="ARBA00010019"/>
    </source>
</evidence>
<dbReference type="PANTHER" id="PTHR11993">
    <property type="entry name" value="NADH-UBIQUINONE OXIDOREDUCTASE 49 KDA SUBUNIT"/>
    <property type="match status" value="1"/>
</dbReference>
<comment type="subunit">
    <text evidence="8">NDH-1 is composed of 13 different subunits. Subunits NuoB, CD, E, F, and G constitute the peripheral sector of the complex.</text>
</comment>
<dbReference type="EMBL" id="PHNJ01000006">
    <property type="protein sequence ID" value="TYL38122.1"/>
    <property type="molecule type" value="Genomic_DNA"/>
</dbReference>
<keyword evidence="5" id="KW-0520">NAD</keyword>
<feature type="region of interest" description="Disordered" evidence="10">
    <location>
        <begin position="1"/>
        <end position="25"/>
    </location>
</feature>
<evidence type="ECO:0000256" key="9">
    <source>
        <dbReference type="ARBA" id="ARBA00047712"/>
    </source>
</evidence>
<comment type="catalytic activity">
    <reaction evidence="9">
        <text>a quinone + NADH + 5 H(+)(in) = a quinol + NAD(+) + 4 H(+)(out)</text>
        <dbReference type="Rhea" id="RHEA:57888"/>
        <dbReference type="ChEBI" id="CHEBI:15378"/>
        <dbReference type="ChEBI" id="CHEBI:24646"/>
        <dbReference type="ChEBI" id="CHEBI:57540"/>
        <dbReference type="ChEBI" id="CHEBI:57945"/>
        <dbReference type="ChEBI" id="CHEBI:132124"/>
    </reaction>
</comment>
<keyword evidence="14" id="KW-1185">Reference proteome</keyword>
<dbReference type="InterPro" id="IPR029014">
    <property type="entry name" value="NiFe-Hase_large"/>
</dbReference>
<evidence type="ECO:0000256" key="1">
    <source>
        <dbReference type="ARBA" id="ARBA00004202"/>
    </source>
</evidence>
<dbReference type="OrthoDB" id="43567at2157"/>
<keyword evidence="4" id="KW-1003">Cell membrane</keyword>
<evidence type="ECO:0000256" key="6">
    <source>
        <dbReference type="ARBA" id="ARBA00023136"/>
    </source>
</evidence>
<evidence type="ECO:0000256" key="3">
    <source>
        <dbReference type="ARBA" id="ARBA00022448"/>
    </source>
</evidence>
<dbReference type="PANTHER" id="PTHR11993:SF10">
    <property type="entry name" value="NADH DEHYDROGENASE [UBIQUINONE] IRON-SULFUR PROTEIN 2, MITOCHONDRIAL"/>
    <property type="match status" value="1"/>
</dbReference>
<accession>A0A8J8TS30</accession>
<evidence type="ECO:0000313" key="14">
    <source>
        <dbReference type="Proteomes" id="UP000766904"/>
    </source>
</evidence>
<dbReference type="SUPFAM" id="SSF143243">
    <property type="entry name" value="Nqo5-like"/>
    <property type="match status" value="1"/>
</dbReference>
<name>A0A8J8TS30_9EURY</name>
<evidence type="ECO:0000256" key="4">
    <source>
        <dbReference type="ARBA" id="ARBA00022475"/>
    </source>
</evidence>
<dbReference type="Pfam" id="PF00329">
    <property type="entry name" value="Complex1_30kDa"/>
    <property type="match status" value="1"/>
</dbReference>
<dbReference type="Gene3D" id="3.30.460.80">
    <property type="entry name" value="NADH:ubiquinone oxidoreductase, 30kDa subunit"/>
    <property type="match status" value="1"/>
</dbReference>
<dbReference type="GO" id="GO:0048038">
    <property type="term" value="F:quinone binding"/>
    <property type="evidence" value="ECO:0007669"/>
    <property type="project" value="InterPro"/>
</dbReference>
<comment type="subcellular location">
    <subcellularLocation>
        <location evidence="1">Cell membrane</location>
        <topology evidence="1">Peripheral membrane protein</topology>
    </subcellularLocation>
</comment>
<dbReference type="GO" id="GO:0008137">
    <property type="term" value="F:NADH dehydrogenase (ubiquinone) activity"/>
    <property type="evidence" value="ECO:0007669"/>
    <property type="project" value="InterPro"/>
</dbReference>
<dbReference type="InterPro" id="IPR001135">
    <property type="entry name" value="NADH_Q_OxRdtase_suD"/>
</dbReference>
<keyword evidence="6" id="KW-0472">Membrane</keyword>
<proteinExistence type="inferred from homology"/>
<dbReference type="AlphaFoldDB" id="A0A8J8TS30"/>
<evidence type="ECO:0000256" key="8">
    <source>
        <dbReference type="ARBA" id="ARBA00038617"/>
    </source>
</evidence>
<dbReference type="InterPro" id="IPR022885">
    <property type="entry name" value="NDH1_su_D/H"/>
</dbReference>
<dbReference type="SUPFAM" id="SSF56762">
    <property type="entry name" value="HydB/Nqo4-like"/>
    <property type="match status" value="1"/>
</dbReference>
<dbReference type="GO" id="GO:0005886">
    <property type="term" value="C:plasma membrane"/>
    <property type="evidence" value="ECO:0007669"/>
    <property type="project" value="UniProtKB-SubCell"/>
</dbReference>
<dbReference type="Pfam" id="PF00346">
    <property type="entry name" value="Complex1_49kDa"/>
    <property type="match status" value="1"/>
</dbReference>
<dbReference type="GO" id="GO:0016651">
    <property type="term" value="F:oxidoreductase activity, acting on NAD(P)H"/>
    <property type="evidence" value="ECO:0007669"/>
    <property type="project" value="InterPro"/>
</dbReference>